<comment type="caution">
    <text evidence="2">The sequence shown here is derived from an EMBL/GenBank/DDBJ whole genome shotgun (WGS) entry which is preliminary data.</text>
</comment>
<reference evidence="2 3" key="1">
    <citation type="submission" date="2021-02" db="EMBL/GenBank/DDBJ databases">
        <title>Porcisia hertigi Genome sequencing and assembly.</title>
        <authorList>
            <person name="Almutairi H."/>
            <person name="Gatherer D."/>
        </authorList>
    </citation>
    <scope>NUCLEOTIDE SEQUENCE [LARGE SCALE GENOMIC DNA]</scope>
    <source>
        <strain evidence="2 3">C119</strain>
    </source>
</reference>
<evidence type="ECO:0000256" key="1">
    <source>
        <dbReference type="SAM" id="MobiDB-lite"/>
    </source>
</evidence>
<dbReference type="GeneID" id="94293493"/>
<organism evidence="2 3">
    <name type="scientific">Porcisia hertigi</name>
    <dbReference type="NCBI Taxonomy" id="2761500"/>
    <lineage>
        <taxon>Eukaryota</taxon>
        <taxon>Discoba</taxon>
        <taxon>Euglenozoa</taxon>
        <taxon>Kinetoplastea</taxon>
        <taxon>Metakinetoplastina</taxon>
        <taxon>Trypanosomatida</taxon>
        <taxon>Trypanosomatidae</taxon>
        <taxon>Leishmaniinae</taxon>
        <taxon>Porcisia</taxon>
    </lineage>
</organism>
<evidence type="ECO:0000313" key="3">
    <source>
        <dbReference type="Proteomes" id="UP000674318"/>
    </source>
</evidence>
<dbReference type="KEGG" id="phet:94293493"/>
<dbReference type="EMBL" id="JAFJZO010000012">
    <property type="protein sequence ID" value="KAG5509834.1"/>
    <property type="molecule type" value="Genomic_DNA"/>
</dbReference>
<name>A0A836ICZ4_9TRYP</name>
<feature type="region of interest" description="Disordered" evidence="1">
    <location>
        <begin position="380"/>
        <end position="417"/>
    </location>
</feature>
<gene>
    <name evidence="2" type="ORF">JKF63_07479</name>
</gene>
<keyword evidence="3" id="KW-1185">Reference proteome</keyword>
<dbReference type="OrthoDB" id="267941at2759"/>
<accession>A0A836ICZ4</accession>
<dbReference type="Proteomes" id="UP000674318">
    <property type="component" value="Unassembled WGS sequence"/>
</dbReference>
<dbReference type="AlphaFoldDB" id="A0A836ICZ4"/>
<dbReference type="RefSeq" id="XP_067758841.1">
    <property type="nucleotide sequence ID" value="XM_067903416.1"/>
</dbReference>
<proteinExistence type="predicted"/>
<protein>
    <submittedName>
        <fullName evidence="2">Uncharacterized protein</fullName>
    </submittedName>
</protein>
<evidence type="ECO:0000313" key="2">
    <source>
        <dbReference type="EMBL" id="KAG5509834.1"/>
    </source>
</evidence>
<feature type="region of interest" description="Disordered" evidence="1">
    <location>
        <begin position="1"/>
        <end position="26"/>
    </location>
</feature>
<feature type="region of interest" description="Disordered" evidence="1">
    <location>
        <begin position="86"/>
        <end position="126"/>
    </location>
</feature>
<feature type="region of interest" description="Disordered" evidence="1">
    <location>
        <begin position="511"/>
        <end position="538"/>
    </location>
</feature>
<feature type="compositionally biased region" description="Polar residues" evidence="1">
    <location>
        <begin position="523"/>
        <end position="538"/>
    </location>
</feature>
<feature type="region of interest" description="Disordered" evidence="1">
    <location>
        <begin position="182"/>
        <end position="218"/>
    </location>
</feature>
<feature type="compositionally biased region" description="Basic residues" evidence="1">
    <location>
        <begin position="86"/>
        <end position="99"/>
    </location>
</feature>
<sequence>MVLPYPHGAEHVKKEQSAPPPQGGGAGGDYSVCYSSAKEKSGKGNDVCVLYSTAPQQHHFYRTLSAAAEPRGVCQRRREKRHHRYVRVHHRRQRGRRTPSRSLSSGKNGVGREKQSRVAGPLWTSSKGVGTARGGLTTCSPHLSTSSLLYYDDVDSDAVDDIYYQIEKRLFPIAAKTELIRGTRSSRPATPSPRSHAAEAAASPPGDAEEDPHEGSKESPIDALFTVLSVPLHLHLRGGFHLSDYYAPCPVCHPALLANSENGAAPGVDGTVSGRCSCSSVCPRPRRHSDSASKEILVASGNVLSLPTSSVLFTGASTLSGAHSAKGTSSVSLLSAEHAANLCDARRREQKAADPATAVNRGTTTAGKLTCFTRTAPSRIPPAGAVRGHVSSPSAAEASVRKYREDDGGVGCPPSPFVLSAPTRQSRYRRQRRRHKPAGIVARRRGAHHLGSGTGDGALRSQCSSFMRQCLLCVHINGRLAYIDPKGATGAARLLAGAALLAQKTKRKEAAKKQRHRVAANINEPTRTPITPLASQPG</sequence>
<feature type="compositionally biased region" description="Low complexity" evidence="1">
    <location>
        <begin position="183"/>
        <end position="206"/>
    </location>
</feature>